<feature type="transmembrane region" description="Helical" evidence="18">
    <location>
        <begin position="124"/>
        <end position="145"/>
    </location>
</feature>
<keyword evidence="15 18" id="KW-0472">Membrane</keyword>
<dbReference type="GO" id="GO:0008273">
    <property type="term" value="F:calcium, potassium:sodium antiporter activity"/>
    <property type="evidence" value="ECO:0007669"/>
    <property type="project" value="TreeGrafter"/>
</dbReference>
<name>A0AAE0FUB2_9CHLO</name>
<keyword evidence="5" id="KW-0633">Potassium transport</keyword>
<feature type="transmembrane region" description="Helical" evidence="18">
    <location>
        <begin position="506"/>
        <end position="524"/>
    </location>
</feature>
<dbReference type="GO" id="GO:0006874">
    <property type="term" value="P:intracellular calcium ion homeostasis"/>
    <property type="evidence" value="ECO:0007669"/>
    <property type="project" value="TreeGrafter"/>
</dbReference>
<evidence type="ECO:0000256" key="17">
    <source>
        <dbReference type="SAM" id="MobiDB-lite"/>
    </source>
</evidence>
<comment type="similarity">
    <text evidence="2">Belongs to the Ca(2+):cation antiporter (CaCA) (TC 2.A.19) family. SLC24A subfamily.</text>
</comment>
<evidence type="ECO:0000256" key="6">
    <source>
        <dbReference type="ARBA" id="ARBA00022568"/>
    </source>
</evidence>
<feature type="compositionally biased region" description="Acidic residues" evidence="17">
    <location>
        <begin position="325"/>
        <end position="334"/>
    </location>
</feature>
<evidence type="ECO:0000256" key="2">
    <source>
        <dbReference type="ARBA" id="ARBA00005364"/>
    </source>
</evidence>
<evidence type="ECO:0000256" key="18">
    <source>
        <dbReference type="SAM" id="Phobius"/>
    </source>
</evidence>
<feature type="domain" description="Sodium/calcium exchanger membrane region" evidence="19">
    <location>
        <begin position="52"/>
        <end position="194"/>
    </location>
</feature>
<comment type="subcellular location">
    <subcellularLocation>
        <location evidence="1">Membrane</location>
        <topology evidence="1">Multi-pass membrane protein</topology>
    </subcellularLocation>
</comment>
<evidence type="ECO:0000313" key="21">
    <source>
        <dbReference type="Proteomes" id="UP001190700"/>
    </source>
</evidence>
<evidence type="ECO:0000256" key="10">
    <source>
        <dbReference type="ARBA" id="ARBA00022847"/>
    </source>
</evidence>
<gene>
    <name evidence="20" type="ORF">CYMTET_25301</name>
</gene>
<keyword evidence="21" id="KW-1185">Reference proteome</keyword>
<keyword evidence="8" id="KW-0732">Signal</keyword>
<dbReference type="EMBL" id="LGRX02013473">
    <property type="protein sequence ID" value="KAK3266049.1"/>
    <property type="molecule type" value="Genomic_DNA"/>
</dbReference>
<evidence type="ECO:0000256" key="8">
    <source>
        <dbReference type="ARBA" id="ARBA00022729"/>
    </source>
</evidence>
<dbReference type="InterPro" id="IPR004481">
    <property type="entry name" value="K/Na/Ca-exchanger"/>
</dbReference>
<evidence type="ECO:0000256" key="16">
    <source>
        <dbReference type="ARBA" id="ARBA00023201"/>
    </source>
</evidence>
<feature type="transmembrane region" description="Helical" evidence="18">
    <location>
        <begin position="48"/>
        <end position="70"/>
    </location>
</feature>
<feature type="region of interest" description="Disordered" evidence="17">
    <location>
        <begin position="304"/>
        <end position="338"/>
    </location>
</feature>
<proteinExistence type="inferred from homology"/>
<evidence type="ECO:0000256" key="4">
    <source>
        <dbReference type="ARBA" id="ARBA00022449"/>
    </source>
</evidence>
<dbReference type="PANTHER" id="PTHR10846:SF72">
    <property type="entry name" value="SODIUM_POTASSIUM_CALCIUM EXCHANGER NCKX30C"/>
    <property type="match status" value="1"/>
</dbReference>
<evidence type="ECO:0000256" key="14">
    <source>
        <dbReference type="ARBA" id="ARBA00023065"/>
    </source>
</evidence>
<reference evidence="20 21" key="1">
    <citation type="journal article" date="2015" name="Genome Biol. Evol.">
        <title>Comparative Genomics of a Bacterivorous Green Alga Reveals Evolutionary Causalities and Consequences of Phago-Mixotrophic Mode of Nutrition.</title>
        <authorList>
            <person name="Burns J.A."/>
            <person name="Paasch A."/>
            <person name="Narechania A."/>
            <person name="Kim E."/>
        </authorList>
    </citation>
    <scope>NUCLEOTIDE SEQUENCE [LARGE SCALE GENOMIC DNA]</scope>
    <source>
        <strain evidence="20 21">PLY_AMNH</strain>
    </source>
</reference>
<dbReference type="NCBIfam" id="TIGR00367">
    <property type="entry name" value="calcium/sodium antiporter"/>
    <property type="match status" value="1"/>
</dbReference>
<dbReference type="Pfam" id="PF01699">
    <property type="entry name" value="Na_Ca_ex"/>
    <property type="match status" value="2"/>
</dbReference>
<dbReference type="GO" id="GO:0015293">
    <property type="term" value="F:symporter activity"/>
    <property type="evidence" value="ECO:0007669"/>
    <property type="project" value="UniProtKB-KW"/>
</dbReference>
<dbReference type="FunFam" id="1.20.1420.30:FF:000009">
    <property type="entry name" value="sodium/potassium/calcium exchanger 5 isoform X2"/>
    <property type="match status" value="1"/>
</dbReference>
<dbReference type="PANTHER" id="PTHR10846">
    <property type="entry name" value="SODIUM/POTASSIUM/CALCIUM EXCHANGER"/>
    <property type="match status" value="1"/>
</dbReference>
<dbReference type="Gene3D" id="1.20.1420.30">
    <property type="entry name" value="NCX, central ion-binding region"/>
    <property type="match status" value="2"/>
</dbReference>
<evidence type="ECO:0000256" key="5">
    <source>
        <dbReference type="ARBA" id="ARBA00022538"/>
    </source>
</evidence>
<dbReference type="GO" id="GO:0005886">
    <property type="term" value="C:plasma membrane"/>
    <property type="evidence" value="ECO:0007669"/>
    <property type="project" value="TreeGrafter"/>
</dbReference>
<evidence type="ECO:0000256" key="1">
    <source>
        <dbReference type="ARBA" id="ARBA00004141"/>
    </source>
</evidence>
<feature type="transmembrane region" description="Helical" evidence="18">
    <location>
        <begin position="176"/>
        <end position="195"/>
    </location>
</feature>
<evidence type="ECO:0000256" key="3">
    <source>
        <dbReference type="ARBA" id="ARBA00022448"/>
    </source>
</evidence>
<comment type="caution">
    <text evidence="20">The sequence shown here is derived from an EMBL/GenBank/DDBJ whole genome shotgun (WGS) entry which is preliminary data.</text>
</comment>
<accession>A0AAE0FUB2</accession>
<keyword evidence="3" id="KW-0813">Transport</keyword>
<evidence type="ECO:0000256" key="15">
    <source>
        <dbReference type="ARBA" id="ARBA00023136"/>
    </source>
</evidence>
<evidence type="ECO:0000256" key="7">
    <source>
        <dbReference type="ARBA" id="ARBA00022692"/>
    </source>
</evidence>
<organism evidence="20 21">
    <name type="scientific">Cymbomonas tetramitiformis</name>
    <dbReference type="NCBI Taxonomy" id="36881"/>
    <lineage>
        <taxon>Eukaryota</taxon>
        <taxon>Viridiplantae</taxon>
        <taxon>Chlorophyta</taxon>
        <taxon>Pyramimonadophyceae</taxon>
        <taxon>Pyramimonadales</taxon>
        <taxon>Pyramimonadaceae</taxon>
        <taxon>Cymbomonas</taxon>
    </lineage>
</organism>
<keyword evidence="10" id="KW-0769">Symport</keyword>
<keyword evidence="11" id="KW-0630">Potassium</keyword>
<evidence type="ECO:0000256" key="9">
    <source>
        <dbReference type="ARBA" id="ARBA00022837"/>
    </source>
</evidence>
<dbReference type="FunFam" id="1.20.1420.30:FF:000004">
    <property type="entry name" value="Sodium/potassium/calcium exchanger 2 isoform 1"/>
    <property type="match status" value="1"/>
</dbReference>
<dbReference type="AlphaFoldDB" id="A0AAE0FUB2"/>
<keyword evidence="4" id="KW-0050">Antiport</keyword>
<evidence type="ECO:0000313" key="20">
    <source>
        <dbReference type="EMBL" id="KAK3266049.1"/>
    </source>
</evidence>
<keyword evidence="14" id="KW-0406">Ion transport</keyword>
<keyword evidence="12 18" id="KW-1133">Transmembrane helix</keyword>
<sequence>MAYSSYNGLQREASTSIDSAASNHHRHMLGGEYPDDLFDSDQRKEGAIILHVIGVLYMFVALAIVCDEFFVPALEEIGNRYDITEDVAGATLMAAGGSAPELFTSIIGVFIAESNVGFGTIIGSAVFNVLFVIGMCAIFSSGLLALTWWPLARDCTFYTVDLCILFIFFRDEKIQLWESGLMLILYLCYVGFMFINEPAEKFVKSMLGSKVNPSDDPEGGDEKEAPKPNLVQLSQVKRNILSSTFQLMISQEKGPSPGRGKARFQRAVTLERIYTNSGKEALERVKEVEKRVSKVSLLEGDNLVKPVASSPNGGEKEDPDKKEEEGEEEEEGEGMDLSWPDTPMAQLTFVLLAPLTFSLAYTLPDTRVANRKDYWYISFAGSIIWIGFYSYWMVWWATLLGVAMGIDEVVMGYTFLAAGTSVPDLMSSVLVAQQGQGDMAVSSSIGSNIFDITFGLPLPWFLWSLANGKEMEVESNSLEFSLVLLIIMLVLVVMTIALSGWVMTKALGGCMFGLYGVFLTLVLLKSAGKLDFVGL</sequence>
<feature type="transmembrane region" description="Helical" evidence="18">
    <location>
        <begin position="445"/>
        <end position="466"/>
    </location>
</feature>
<keyword evidence="7 18" id="KW-0812">Transmembrane</keyword>
<keyword evidence="16" id="KW-0739">Sodium transport</keyword>
<keyword evidence="6" id="KW-0109">Calcium transport</keyword>
<dbReference type="Proteomes" id="UP001190700">
    <property type="component" value="Unassembled WGS sequence"/>
</dbReference>
<keyword evidence="13" id="KW-0915">Sodium</keyword>
<protein>
    <recommendedName>
        <fullName evidence="19">Sodium/calcium exchanger membrane region domain-containing protein</fullName>
    </recommendedName>
</protein>
<feature type="transmembrane region" description="Helical" evidence="18">
    <location>
        <begin position="478"/>
        <end position="500"/>
    </location>
</feature>
<dbReference type="InterPro" id="IPR044880">
    <property type="entry name" value="NCX_ion-bd_dom_sf"/>
</dbReference>
<feature type="transmembrane region" description="Helical" evidence="18">
    <location>
        <begin position="375"/>
        <end position="394"/>
    </location>
</feature>
<evidence type="ECO:0000256" key="12">
    <source>
        <dbReference type="ARBA" id="ARBA00022989"/>
    </source>
</evidence>
<feature type="compositionally biased region" description="Basic and acidic residues" evidence="17">
    <location>
        <begin position="314"/>
        <end position="324"/>
    </location>
</feature>
<dbReference type="InterPro" id="IPR004837">
    <property type="entry name" value="NaCa_Exmemb"/>
</dbReference>
<keyword evidence="9" id="KW-0106">Calcium</keyword>
<evidence type="ECO:0000256" key="11">
    <source>
        <dbReference type="ARBA" id="ARBA00022958"/>
    </source>
</evidence>
<dbReference type="GO" id="GO:0005262">
    <property type="term" value="F:calcium channel activity"/>
    <property type="evidence" value="ECO:0007669"/>
    <property type="project" value="TreeGrafter"/>
</dbReference>
<evidence type="ECO:0000256" key="13">
    <source>
        <dbReference type="ARBA" id="ARBA00023053"/>
    </source>
</evidence>
<feature type="domain" description="Sodium/calcium exchanger membrane region" evidence="19">
    <location>
        <begin position="376"/>
        <end position="523"/>
    </location>
</feature>
<evidence type="ECO:0000259" key="19">
    <source>
        <dbReference type="Pfam" id="PF01699"/>
    </source>
</evidence>